<dbReference type="Proteomes" id="UP000008634">
    <property type="component" value="Chromosome"/>
</dbReference>
<dbReference type="KEGG" id="cao:Celal_0450"/>
<dbReference type="EMBL" id="CP002453">
    <property type="protein sequence ID" value="ADV47791.1"/>
    <property type="molecule type" value="Genomic_DNA"/>
</dbReference>
<dbReference type="SUPFAM" id="SSF56925">
    <property type="entry name" value="OMPA-like"/>
    <property type="match status" value="1"/>
</dbReference>
<proteinExistence type="predicted"/>
<evidence type="ECO:0000259" key="2">
    <source>
        <dbReference type="Pfam" id="PF13568"/>
    </source>
</evidence>
<dbReference type="InterPro" id="IPR025665">
    <property type="entry name" value="Beta-barrel_OMP_2"/>
</dbReference>
<feature type="domain" description="Outer membrane protein beta-barrel" evidence="2">
    <location>
        <begin position="18"/>
        <end position="177"/>
    </location>
</feature>
<dbReference type="OrthoDB" id="947434at2"/>
<organism evidence="3 4">
    <name type="scientific">Cellulophaga algicola (strain DSM 14237 / IC166 / ACAM 630)</name>
    <dbReference type="NCBI Taxonomy" id="688270"/>
    <lineage>
        <taxon>Bacteria</taxon>
        <taxon>Pseudomonadati</taxon>
        <taxon>Bacteroidota</taxon>
        <taxon>Flavobacteriia</taxon>
        <taxon>Flavobacteriales</taxon>
        <taxon>Flavobacteriaceae</taxon>
        <taxon>Cellulophaga</taxon>
    </lineage>
</organism>
<dbReference type="STRING" id="688270.Celal_0450"/>
<dbReference type="eggNOG" id="COG3637">
    <property type="taxonomic scope" value="Bacteria"/>
</dbReference>
<gene>
    <name evidence="3" type="ordered locus">Celal_0450</name>
</gene>
<keyword evidence="1" id="KW-0732">Signal</keyword>
<feature type="chain" id="PRO_5003212939" description="Outer membrane protein beta-barrel domain-containing protein" evidence="1">
    <location>
        <begin position="20"/>
        <end position="195"/>
    </location>
</feature>
<dbReference type="HOGENOM" id="CLU_082049_4_1_10"/>
<protein>
    <recommendedName>
        <fullName evidence="2">Outer membrane protein beta-barrel domain-containing protein</fullName>
    </recommendedName>
</protein>
<keyword evidence="4" id="KW-1185">Reference proteome</keyword>
<dbReference type="AlphaFoldDB" id="E6XAV0"/>
<evidence type="ECO:0000313" key="4">
    <source>
        <dbReference type="Proteomes" id="UP000008634"/>
    </source>
</evidence>
<dbReference type="InterPro" id="IPR011250">
    <property type="entry name" value="OMP/PagP_B-barrel"/>
</dbReference>
<feature type="signal peptide" evidence="1">
    <location>
        <begin position="1"/>
        <end position="19"/>
    </location>
</feature>
<evidence type="ECO:0000313" key="3">
    <source>
        <dbReference type="EMBL" id="ADV47791.1"/>
    </source>
</evidence>
<name>E6XAV0_CELAD</name>
<evidence type="ECO:0000256" key="1">
    <source>
        <dbReference type="SAM" id="SignalP"/>
    </source>
</evidence>
<accession>E6XAV0</accession>
<reference evidence="3 4" key="1">
    <citation type="journal article" date="2010" name="Stand. Genomic Sci.">
        <title>Complete genome sequence of Cellulophaga algicola type strain (IC166).</title>
        <authorList>
            <person name="Abt B."/>
            <person name="Lu M."/>
            <person name="Misra M."/>
            <person name="Han C."/>
            <person name="Nolan M."/>
            <person name="Lucas S."/>
            <person name="Hammon N."/>
            <person name="Deshpande S."/>
            <person name="Cheng J.F."/>
            <person name="Tapia R."/>
            <person name="Goodwin L."/>
            <person name="Pitluck S."/>
            <person name="Liolios K."/>
            <person name="Pagani I."/>
            <person name="Ivanova N."/>
            <person name="Mavromatis K."/>
            <person name="Ovchinikova G."/>
            <person name="Pati A."/>
            <person name="Chen A."/>
            <person name="Palaniappan K."/>
            <person name="Land M."/>
            <person name="Hauser L."/>
            <person name="Chang Y.J."/>
            <person name="Jeffries C.D."/>
            <person name="Detter J.C."/>
            <person name="Brambilla E."/>
            <person name="Rohde M."/>
            <person name="Tindall B.J."/>
            <person name="Goker M."/>
            <person name="Woyke T."/>
            <person name="Bristow J."/>
            <person name="Eisen J.A."/>
            <person name="Markowitz V."/>
            <person name="Hugenholtz P."/>
            <person name="Kyrpides N.C."/>
            <person name="Klenk H.P."/>
            <person name="Lapidus A."/>
        </authorList>
    </citation>
    <scope>NUCLEOTIDE SEQUENCE [LARGE SCALE GENOMIC DNA]</scope>
    <source>
        <strain evidence="4">DSM 14237 / IC166 / ACAM 630</strain>
    </source>
</reference>
<dbReference type="RefSeq" id="WP_013549286.1">
    <property type="nucleotide sequence ID" value="NC_014934.1"/>
</dbReference>
<dbReference type="Pfam" id="PF13568">
    <property type="entry name" value="OMP_b-brl_2"/>
    <property type="match status" value="1"/>
</dbReference>
<sequence length="195" mass="21418">MKKVVALLVFMTAGSSLFAQSWSDKFQLGVKGGANFATVVGDDFNSPDSRTSFYAGLVAEAPITETFSIQPEVFYSGQGFDLSNNNDGIDAQYKLDYIQVPLLLKVYLIDGLNIHAGPQFGFKVNEQIDFDPSNGGGEIDTNSTEDFDFQLTSGVEYKFAESFFVQARYTYGFSELIKDADIHTSYVSAGVGFMF</sequence>